<organism evidence="1 2">
    <name type="scientific">Legionella nautarum</name>
    <dbReference type="NCBI Taxonomy" id="45070"/>
    <lineage>
        <taxon>Bacteria</taxon>
        <taxon>Pseudomonadati</taxon>
        <taxon>Pseudomonadota</taxon>
        <taxon>Gammaproteobacteria</taxon>
        <taxon>Legionellales</taxon>
        <taxon>Legionellaceae</taxon>
        <taxon>Legionella</taxon>
    </lineage>
</organism>
<dbReference type="EMBL" id="LNYO01000010">
    <property type="protein sequence ID" value="KTD37704.1"/>
    <property type="molecule type" value="Genomic_DNA"/>
</dbReference>
<proteinExistence type="predicted"/>
<dbReference type="AlphaFoldDB" id="A0A0W0WZJ1"/>
<keyword evidence="2" id="KW-1185">Reference proteome</keyword>
<sequence>MVANTNRLISEEKMDGFWDIIFNQGKDPQSIIDNNKKYKKVLVKYLEKQLARNDLPKESSKFTFLNNMLDKLNDVNIDYSTGELKTQIAEAKMVTSKHRETGLVGFFKLNWIRNTRSYNDLTELFDDNNQMRNK</sequence>
<evidence type="ECO:0000313" key="1">
    <source>
        <dbReference type="EMBL" id="KTD37704.1"/>
    </source>
</evidence>
<name>A0A0W0WZJ1_9GAMM</name>
<gene>
    <name evidence="1" type="ORF">Lnau_0635</name>
</gene>
<reference evidence="1 2" key="1">
    <citation type="submission" date="2015-11" db="EMBL/GenBank/DDBJ databases">
        <title>Genomic analysis of 38 Legionella species identifies large and diverse effector repertoires.</title>
        <authorList>
            <person name="Burstein D."/>
            <person name="Amaro F."/>
            <person name="Zusman T."/>
            <person name="Lifshitz Z."/>
            <person name="Cohen O."/>
            <person name="Gilbert J.A."/>
            <person name="Pupko T."/>
            <person name="Shuman H.A."/>
            <person name="Segal G."/>
        </authorList>
    </citation>
    <scope>NUCLEOTIDE SEQUENCE [LARGE SCALE GENOMIC DNA]</scope>
    <source>
        <strain evidence="1 2">ATCC 49506</strain>
    </source>
</reference>
<evidence type="ECO:0000313" key="2">
    <source>
        <dbReference type="Proteomes" id="UP000054725"/>
    </source>
</evidence>
<dbReference type="Proteomes" id="UP000054725">
    <property type="component" value="Unassembled WGS sequence"/>
</dbReference>
<dbReference type="PATRIC" id="fig|45070.6.peg.674"/>
<protein>
    <submittedName>
        <fullName evidence="1">Uncharacterized protein</fullName>
    </submittedName>
</protein>
<accession>A0A0W0WZJ1</accession>
<comment type="caution">
    <text evidence="1">The sequence shown here is derived from an EMBL/GenBank/DDBJ whole genome shotgun (WGS) entry which is preliminary data.</text>
</comment>